<evidence type="ECO:0000313" key="2">
    <source>
        <dbReference type="Proteomes" id="UP001168990"/>
    </source>
</evidence>
<name>A0AA39KVT4_9HYME</name>
<keyword evidence="2" id="KW-1185">Reference proteome</keyword>
<dbReference type="AlphaFoldDB" id="A0AA39KVT4"/>
<accession>A0AA39KVT4</accession>
<reference evidence="1" key="2">
    <citation type="submission" date="2023-03" db="EMBL/GenBank/DDBJ databases">
        <authorList>
            <person name="Inwood S.N."/>
            <person name="Skelly J.G."/>
            <person name="Guhlin J."/>
            <person name="Harrop T.W.R."/>
            <person name="Goldson S.G."/>
            <person name="Dearden P.K."/>
        </authorList>
    </citation>
    <scope>NUCLEOTIDE SEQUENCE</scope>
    <source>
        <strain evidence="1">Irish</strain>
        <tissue evidence="1">Whole body</tissue>
    </source>
</reference>
<sequence length="146" mass="16544">MYIYNHVDYDVIIDGAAMYIESIEKAKFDGGVLDCVGKGRSNSCSSSTSYDERESPTQQSFQVWLLVVSATTPHHQHWHRNLSTIFHSLVSTLYCLVRRNAQTRKHGSIRSIVWFNFRIRAETITSAMVVEKEGGQNGKEDNVTEG</sequence>
<organism evidence="1 2">
    <name type="scientific">Microctonus aethiopoides</name>
    <dbReference type="NCBI Taxonomy" id="144406"/>
    <lineage>
        <taxon>Eukaryota</taxon>
        <taxon>Metazoa</taxon>
        <taxon>Ecdysozoa</taxon>
        <taxon>Arthropoda</taxon>
        <taxon>Hexapoda</taxon>
        <taxon>Insecta</taxon>
        <taxon>Pterygota</taxon>
        <taxon>Neoptera</taxon>
        <taxon>Endopterygota</taxon>
        <taxon>Hymenoptera</taxon>
        <taxon>Apocrita</taxon>
        <taxon>Ichneumonoidea</taxon>
        <taxon>Braconidae</taxon>
        <taxon>Euphorinae</taxon>
        <taxon>Microctonus</taxon>
    </lineage>
</organism>
<dbReference type="EMBL" id="JAQQBS010000001">
    <property type="protein sequence ID" value="KAK0175808.1"/>
    <property type="molecule type" value="Genomic_DNA"/>
</dbReference>
<comment type="caution">
    <text evidence="1">The sequence shown here is derived from an EMBL/GenBank/DDBJ whole genome shotgun (WGS) entry which is preliminary data.</text>
</comment>
<evidence type="ECO:0000313" key="1">
    <source>
        <dbReference type="EMBL" id="KAK0175808.1"/>
    </source>
</evidence>
<reference evidence="1" key="1">
    <citation type="journal article" date="2023" name="bioRxiv">
        <title>Scaffold-level genome assemblies of two parasitoid biocontrol wasps reveal the parthenogenesis mechanism and an associated novel virus.</title>
        <authorList>
            <person name="Inwood S."/>
            <person name="Skelly J."/>
            <person name="Guhlin J."/>
            <person name="Harrop T."/>
            <person name="Goldson S."/>
            <person name="Dearden P."/>
        </authorList>
    </citation>
    <scope>NUCLEOTIDE SEQUENCE</scope>
    <source>
        <strain evidence="1">Irish</strain>
        <tissue evidence="1">Whole body</tissue>
    </source>
</reference>
<gene>
    <name evidence="1" type="ORF">PV328_000011</name>
</gene>
<proteinExistence type="predicted"/>
<protein>
    <submittedName>
        <fullName evidence="1">Uncharacterized protein</fullName>
    </submittedName>
</protein>
<dbReference type="Proteomes" id="UP001168990">
    <property type="component" value="Unassembled WGS sequence"/>
</dbReference>